<dbReference type="InterPro" id="IPR015943">
    <property type="entry name" value="WD40/YVTN_repeat-like_dom_sf"/>
</dbReference>
<dbReference type="CDD" id="cd00082">
    <property type="entry name" value="HisKA"/>
    <property type="match status" value="1"/>
</dbReference>
<dbReference type="Pfam" id="PF02518">
    <property type="entry name" value="HATPase_c"/>
    <property type="match status" value="1"/>
</dbReference>
<dbReference type="Pfam" id="PF07495">
    <property type="entry name" value="Y_Y_Y"/>
    <property type="match status" value="1"/>
</dbReference>
<evidence type="ECO:0000313" key="13">
    <source>
        <dbReference type="Proteomes" id="UP000295270"/>
    </source>
</evidence>
<dbReference type="InterPro" id="IPR011123">
    <property type="entry name" value="Y_Y_Y"/>
</dbReference>
<dbReference type="Gene3D" id="1.10.10.60">
    <property type="entry name" value="Homeodomain-like"/>
    <property type="match status" value="1"/>
</dbReference>
<evidence type="ECO:0000256" key="2">
    <source>
        <dbReference type="ARBA" id="ARBA00012438"/>
    </source>
</evidence>
<evidence type="ECO:0000256" key="5">
    <source>
        <dbReference type="ARBA" id="ARBA00023163"/>
    </source>
</evidence>
<protein>
    <recommendedName>
        <fullName evidence="2">histidine kinase</fullName>
        <ecNumber evidence="2">2.7.13.3</ecNumber>
    </recommendedName>
</protein>
<dbReference type="InterPro" id="IPR003661">
    <property type="entry name" value="HisK_dim/P_dom"/>
</dbReference>
<dbReference type="GO" id="GO:0003700">
    <property type="term" value="F:DNA-binding transcription factor activity"/>
    <property type="evidence" value="ECO:0007669"/>
    <property type="project" value="InterPro"/>
</dbReference>
<keyword evidence="7" id="KW-0472">Membrane</keyword>
<dbReference type="PROSITE" id="PS50109">
    <property type="entry name" value="HIS_KIN"/>
    <property type="match status" value="1"/>
</dbReference>
<dbReference type="Gene3D" id="3.30.565.10">
    <property type="entry name" value="Histidine kinase-like ATPase, C-terminal domain"/>
    <property type="match status" value="1"/>
</dbReference>
<dbReference type="Gene3D" id="1.10.287.130">
    <property type="match status" value="1"/>
</dbReference>
<reference evidence="11 13" key="1">
    <citation type="journal article" date="2015" name="Stand. Genomic Sci.">
        <title>Genomic Encyclopedia of Bacterial and Archaeal Type Strains, Phase III: the genomes of soil and plant-associated and newly described type strains.</title>
        <authorList>
            <person name="Whitman W.B."/>
            <person name="Woyke T."/>
            <person name="Klenk H.P."/>
            <person name="Zhou Y."/>
            <person name="Lilburn T.G."/>
            <person name="Beck B.J."/>
            <person name="De Vos P."/>
            <person name="Vandamme P."/>
            <person name="Eisen J.A."/>
            <person name="Garrity G."/>
            <person name="Hugenholtz P."/>
            <person name="Kyrpides N.C."/>
        </authorList>
    </citation>
    <scope>NUCLEOTIDE SEQUENCE [LARGE SCALE GENOMIC DNA]</scope>
    <source>
        <strain evidence="11 13">P5626</strain>
    </source>
</reference>
<dbReference type="GO" id="GO:0000155">
    <property type="term" value="F:phosphorelay sensor kinase activity"/>
    <property type="evidence" value="ECO:0007669"/>
    <property type="project" value="InterPro"/>
</dbReference>
<dbReference type="InterPro" id="IPR036890">
    <property type="entry name" value="HATPase_C_sf"/>
</dbReference>
<dbReference type="EC" id="2.7.13.3" evidence="2"/>
<dbReference type="Pfam" id="PF00072">
    <property type="entry name" value="Response_reg"/>
    <property type="match status" value="1"/>
</dbReference>
<keyword evidence="7" id="KW-1133">Transmembrane helix</keyword>
<dbReference type="FunFam" id="2.60.40.10:FF:000791">
    <property type="entry name" value="Two-component system sensor histidine kinase/response regulator"/>
    <property type="match status" value="1"/>
</dbReference>
<gene>
    <name evidence="12" type="ORF">D0809_06580</name>
    <name evidence="11" type="ORF">EV142_102186</name>
</gene>
<dbReference type="InterPro" id="IPR036097">
    <property type="entry name" value="HisK_dim/P_sf"/>
</dbReference>
<feature type="modified residue" description="4-aspartylphosphate" evidence="6">
    <location>
        <position position="1192"/>
    </location>
</feature>
<evidence type="ECO:0000256" key="7">
    <source>
        <dbReference type="SAM" id="Phobius"/>
    </source>
</evidence>
<dbReference type="PANTHER" id="PTHR43547">
    <property type="entry name" value="TWO-COMPONENT HISTIDINE KINASE"/>
    <property type="match status" value="1"/>
</dbReference>
<organism evidence="12 14">
    <name type="scientific">Flavobacterium circumlabens</name>
    <dbReference type="NCBI Taxonomy" id="2133765"/>
    <lineage>
        <taxon>Bacteria</taxon>
        <taxon>Pseudomonadati</taxon>
        <taxon>Bacteroidota</taxon>
        <taxon>Flavobacteriia</taxon>
        <taxon>Flavobacteriales</taxon>
        <taxon>Flavobacteriaceae</taxon>
        <taxon>Flavobacterium</taxon>
    </lineage>
</organism>
<dbReference type="SMART" id="SM00448">
    <property type="entry name" value="REC"/>
    <property type="match status" value="1"/>
</dbReference>
<dbReference type="InterPro" id="IPR018060">
    <property type="entry name" value="HTH_AraC"/>
</dbReference>
<dbReference type="Proteomes" id="UP000295270">
    <property type="component" value="Unassembled WGS sequence"/>
</dbReference>
<dbReference type="SMART" id="SM00388">
    <property type="entry name" value="HisKA"/>
    <property type="match status" value="1"/>
</dbReference>
<dbReference type="PROSITE" id="PS01124">
    <property type="entry name" value="HTH_ARAC_FAMILY_2"/>
    <property type="match status" value="1"/>
</dbReference>
<dbReference type="InterPro" id="IPR005467">
    <property type="entry name" value="His_kinase_dom"/>
</dbReference>
<dbReference type="InterPro" id="IPR011006">
    <property type="entry name" value="CheY-like_superfamily"/>
</dbReference>
<feature type="transmembrane region" description="Helical" evidence="7">
    <location>
        <begin position="12"/>
        <end position="32"/>
    </location>
</feature>
<proteinExistence type="predicted"/>
<dbReference type="SMART" id="SM00342">
    <property type="entry name" value="HTH_ARAC"/>
    <property type="match status" value="1"/>
</dbReference>
<dbReference type="Gene3D" id="2.130.10.10">
    <property type="entry name" value="YVTN repeat-like/Quinoprotein amine dehydrogenase"/>
    <property type="match status" value="3"/>
</dbReference>
<sequence length="1395" mass="159931">MVKQKRFFFNYYFHLLKIYIVCLIYLFTTSVFSQTDKVKFKYLTRDQGLSSSNVTNILQDSRGYIWLATEDGLNRYDGYKITVYKNDQSNASSLSNNFVNYILEDKQHRIWIATNYGLNVYNSFTDSFTRYMHDPKKKGSISSNVIHNLYQDKKGEIWVGTEHGLNRYDKKDNNFKSFIQHPNVIGESLENKIITICEDESKNLLLGTDGAGVKRFNPKKALFITSTSTTTLATLDGYRIITIKKDDKNLIWIGTNGKGLFILDPKNNTLNHFQNEANNSKSISNDVVKSIIFDEHKNVWIGTENGGLNLKPHNANYFLRYENDLRKPMSFSSKTAACLMEDTQGNIWVGTHHGGVNIYSPKITNFINYSKGIWNGALSYNDVRAFIETNKGDIWVGSDGGGINVFNQKMGTFDKKRFSPTNSNSIGSDAILDLMKDKNGVIWVGTWGAGLNRYNESQNTFTRFLHDANDKTTISSNYPYIICEDKNGTLWVGTFYGGLNTFDPKTKKFKRIISAPDGKTKFTGIYVETIHQDTYGNVWFGTLDGGLNCLTNNRKTFVHYFSNTPKDLKDHVRAIYTDSKKRLWIGKTGLYLFNNKKNKFLLYSKNPYLVNEQIQSIIEDKRGNLWIGTTNGLIQFNPDTNFIKRYSGSDGLQGLEFCQNSAFMSSKGKLFFGGFEGFNTFYPDSIKTNNYSYPIHLTDLLIFNKSISEGEDKSTVSKYVESGENIILSYDKSVISFEYAALNYVSPQKTNYAFKLKGFDKDWNYAGTQRKATYTNLDPGDYTFYVKASSTKGLWDTKATSVNITIKPPFYLTWWFKSMALILLFAILYAGLYYKRRQEIRKIREENKEKLHQLQLQFFTDISHEFRTPITLILGTLEQIFKMGENSLLAPYYQTINRNANRLLKLISELMDFRKAEAGALKLKVMSGNFSSFIKEITDDFRNQAILQNFEFNLDLEQEFNKVWFDSQILEKAILNVLNNAFKYTPEKGKINIKVVSTLKNFNSLHEQGIEIENKFVANSYLYIIISDTGIGISKSSLEHLFEPYFRGSEQHIGTGIGLAFVKRLVSIHKGKLSVYSTIEQGTEVVIAIPCNKKDYNKNEIWSNDNNEIVAQIESIPSKASLITNSTKTELAKKEKLGTKTKTCILIVDDNEELRNFYREILEDDYFIIEASDGQEGITKAKEGSPALIISDVMMPVMDGIEFCQYIKNDFETSHTPFILLTAKDALESRLQGIKSGADYYFSKPVSTDLLLLTIKNQLNQQQKIKERYLKDYQVEVRDLVHSTKDKDFMDQLLKIIEDKLEDPELNIDYVSREIGVSKSKLYKKIKDITGQSSNEFIRTIRLKKSMEFLTNEDVSVTEVMYRVGISSQSYFTNAFKKEFGMTPSKFQQQLDRKG</sequence>
<dbReference type="SUPFAM" id="SSF46689">
    <property type="entry name" value="Homeodomain-like"/>
    <property type="match status" value="1"/>
</dbReference>
<feature type="domain" description="HTH araC/xylS-type" evidence="8">
    <location>
        <begin position="1291"/>
        <end position="1390"/>
    </location>
</feature>
<keyword evidence="13" id="KW-1185">Reference proteome</keyword>
<comment type="caution">
    <text evidence="12">The sequence shown here is derived from an EMBL/GenBank/DDBJ whole genome shotgun (WGS) entry which is preliminary data.</text>
</comment>
<dbReference type="RefSeq" id="WP_132033450.1">
    <property type="nucleotide sequence ID" value="NZ_QWDN01000002.1"/>
</dbReference>
<dbReference type="CDD" id="cd00146">
    <property type="entry name" value="PKD"/>
    <property type="match status" value="1"/>
</dbReference>
<feature type="transmembrane region" description="Helical" evidence="7">
    <location>
        <begin position="814"/>
        <end position="834"/>
    </location>
</feature>
<accession>A0A4Y7UEH3</accession>
<evidence type="ECO:0000259" key="9">
    <source>
        <dbReference type="PROSITE" id="PS50109"/>
    </source>
</evidence>
<evidence type="ECO:0000313" key="12">
    <source>
        <dbReference type="EMBL" id="TEB44853.1"/>
    </source>
</evidence>
<keyword evidence="7" id="KW-0812">Transmembrane</keyword>
<dbReference type="SUPFAM" id="SSF55874">
    <property type="entry name" value="ATPase domain of HSP90 chaperone/DNA topoisomerase II/histidine kinase"/>
    <property type="match status" value="1"/>
</dbReference>
<evidence type="ECO:0000256" key="3">
    <source>
        <dbReference type="ARBA" id="ARBA00022553"/>
    </source>
</evidence>
<dbReference type="Gene3D" id="2.60.40.10">
    <property type="entry name" value="Immunoglobulins"/>
    <property type="match status" value="1"/>
</dbReference>
<evidence type="ECO:0000313" key="14">
    <source>
        <dbReference type="Proteomes" id="UP000298340"/>
    </source>
</evidence>
<dbReference type="SUPFAM" id="SSF52172">
    <property type="entry name" value="CheY-like"/>
    <property type="match status" value="1"/>
</dbReference>
<dbReference type="Gene3D" id="3.40.50.2300">
    <property type="match status" value="1"/>
</dbReference>
<dbReference type="OrthoDB" id="1522078at2"/>
<evidence type="ECO:0000313" key="11">
    <source>
        <dbReference type="EMBL" id="TCN59568.1"/>
    </source>
</evidence>
<evidence type="ECO:0000256" key="1">
    <source>
        <dbReference type="ARBA" id="ARBA00000085"/>
    </source>
</evidence>
<dbReference type="EMBL" id="SLWA01000002">
    <property type="protein sequence ID" value="TCN59568.1"/>
    <property type="molecule type" value="Genomic_DNA"/>
</dbReference>
<evidence type="ECO:0000256" key="6">
    <source>
        <dbReference type="PROSITE-ProRule" id="PRU00169"/>
    </source>
</evidence>
<dbReference type="PROSITE" id="PS50110">
    <property type="entry name" value="RESPONSE_REGULATORY"/>
    <property type="match status" value="1"/>
</dbReference>
<evidence type="ECO:0000259" key="10">
    <source>
        <dbReference type="PROSITE" id="PS50110"/>
    </source>
</evidence>
<dbReference type="SMART" id="SM00387">
    <property type="entry name" value="HATPase_c"/>
    <property type="match status" value="1"/>
</dbReference>
<name>A0A4Y7UEH3_9FLAO</name>
<dbReference type="InterPro" id="IPR001789">
    <property type="entry name" value="Sig_transdc_resp-reg_receiver"/>
</dbReference>
<dbReference type="PANTHER" id="PTHR43547:SF2">
    <property type="entry name" value="HYBRID SIGNAL TRANSDUCTION HISTIDINE KINASE C"/>
    <property type="match status" value="1"/>
</dbReference>
<keyword evidence="5" id="KW-0804">Transcription</keyword>
<evidence type="ECO:0000256" key="4">
    <source>
        <dbReference type="ARBA" id="ARBA00023015"/>
    </source>
</evidence>
<dbReference type="InterPro" id="IPR003594">
    <property type="entry name" value="HATPase_dom"/>
</dbReference>
<dbReference type="GO" id="GO:0043565">
    <property type="term" value="F:sequence-specific DNA binding"/>
    <property type="evidence" value="ECO:0007669"/>
    <property type="project" value="InterPro"/>
</dbReference>
<dbReference type="InterPro" id="IPR004358">
    <property type="entry name" value="Sig_transdc_His_kin-like_C"/>
</dbReference>
<dbReference type="SUPFAM" id="SSF63829">
    <property type="entry name" value="Calcium-dependent phosphotriesterase"/>
    <property type="match status" value="3"/>
</dbReference>
<dbReference type="Proteomes" id="UP000298340">
    <property type="component" value="Unassembled WGS sequence"/>
</dbReference>
<dbReference type="Pfam" id="PF07494">
    <property type="entry name" value="Reg_prop"/>
    <property type="match status" value="7"/>
</dbReference>
<feature type="domain" description="Response regulatory" evidence="10">
    <location>
        <begin position="1144"/>
        <end position="1259"/>
    </location>
</feature>
<comment type="catalytic activity">
    <reaction evidence="1">
        <text>ATP + protein L-histidine = ADP + protein N-phospho-L-histidine.</text>
        <dbReference type="EC" id="2.7.13.3"/>
    </reaction>
</comment>
<dbReference type="InterPro" id="IPR013783">
    <property type="entry name" value="Ig-like_fold"/>
</dbReference>
<dbReference type="Pfam" id="PF12833">
    <property type="entry name" value="HTH_18"/>
    <property type="match status" value="1"/>
</dbReference>
<feature type="domain" description="Histidine kinase" evidence="9">
    <location>
        <begin position="861"/>
        <end position="1093"/>
    </location>
</feature>
<reference evidence="12 14" key="2">
    <citation type="journal article" date="2018" name="Syst. Appl. Microbiol.">
        <title>Flavobacterium circumlabens sp. nov. and Flavobacterium cupreum sp. nov., two psychrotrophic species isolated from Antarctic environmental samples.</title>
        <authorList>
            <person name="Kralova S."/>
            <person name="Busse H.J."/>
            <person name="Svec P."/>
            <person name="Maslanova I."/>
            <person name="Stankova E."/>
            <person name="Bartak M."/>
            <person name="Sedlacek I."/>
        </authorList>
    </citation>
    <scope>NUCLEOTIDE SEQUENCE [LARGE SCALE GENOMIC DNA]</scope>
    <source>
        <strain evidence="12 14">CCM 8828</strain>
    </source>
</reference>
<dbReference type="InterPro" id="IPR009057">
    <property type="entry name" value="Homeodomain-like_sf"/>
</dbReference>
<keyword evidence="3 6" id="KW-0597">Phosphoprotein</keyword>
<evidence type="ECO:0000259" key="8">
    <source>
        <dbReference type="PROSITE" id="PS01124"/>
    </source>
</evidence>
<dbReference type="Pfam" id="PF00512">
    <property type="entry name" value="HisKA"/>
    <property type="match status" value="1"/>
</dbReference>
<dbReference type="EMBL" id="QWDN01000002">
    <property type="protein sequence ID" value="TEB44853.1"/>
    <property type="molecule type" value="Genomic_DNA"/>
</dbReference>
<reference evidence="11" key="3">
    <citation type="submission" date="2019-03" db="EMBL/GenBank/DDBJ databases">
        <authorList>
            <person name="Whitman W."/>
            <person name="Huntemann M."/>
            <person name="Clum A."/>
            <person name="Pillay M."/>
            <person name="Palaniappan K."/>
            <person name="Varghese N."/>
            <person name="Mikhailova N."/>
            <person name="Stamatis D."/>
            <person name="Reddy T."/>
            <person name="Daum C."/>
            <person name="Shapiro N."/>
            <person name="Ivanova N."/>
            <person name="Kyrpides N."/>
            <person name="Woyke T."/>
        </authorList>
    </citation>
    <scope>NUCLEOTIDE SEQUENCE</scope>
    <source>
        <strain evidence="11">P5626</strain>
    </source>
</reference>
<dbReference type="SUPFAM" id="SSF47384">
    <property type="entry name" value="Homodimeric domain of signal transducing histidine kinase"/>
    <property type="match status" value="1"/>
</dbReference>
<dbReference type="PRINTS" id="PR00344">
    <property type="entry name" value="BCTRLSENSOR"/>
</dbReference>
<keyword evidence="4" id="KW-0805">Transcription regulation</keyword>
<dbReference type="InterPro" id="IPR011110">
    <property type="entry name" value="Reg_prop"/>
</dbReference>